<evidence type="ECO:0000256" key="1">
    <source>
        <dbReference type="SAM" id="Coils"/>
    </source>
</evidence>
<proteinExistence type="predicted"/>
<keyword evidence="1" id="KW-0175">Coiled coil</keyword>
<dbReference type="OrthoDB" id="9807941at2"/>
<dbReference type="Gene3D" id="1.10.150.20">
    <property type="entry name" value="5' to 3' exonuclease, C-terminal subdomain"/>
    <property type="match status" value="1"/>
</dbReference>
<gene>
    <name evidence="3" type="ORF">FUA23_05660</name>
</gene>
<keyword evidence="2" id="KW-0472">Membrane</keyword>
<accession>A0A5C7FKV5</accession>
<organism evidence="3 4">
    <name type="scientific">Neolewinella aurantiaca</name>
    <dbReference type="NCBI Taxonomy" id="2602767"/>
    <lineage>
        <taxon>Bacteria</taxon>
        <taxon>Pseudomonadati</taxon>
        <taxon>Bacteroidota</taxon>
        <taxon>Saprospiria</taxon>
        <taxon>Saprospirales</taxon>
        <taxon>Lewinellaceae</taxon>
        <taxon>Neolewinella</taxon>
    </lineage>
</organism>
<keyword evidence="4" id="KW-1185">Reference proteome</keyword>
<evidence type="ECO:0000256" key="2">
    <source>
        <dbReference type="SAM" id="Phobius"/>
    </source>
</evidence>
<sequence>MNDFFNLLGDFFQNRPLTNEEQILLGILAILILTIGVIIGWIIQGLTTRRYKKELLLLRKDRDEFEVRYRSAETKQKALAKELEEVSREKVDALDRIQALQNDCNSRDAQIEQLRKDNEELSVTNQSYAGTIESLNDQVIGLKTQNEQLLERADAVVLPIDDQGAAAGAGNGQESNENLNAYIASSEARFQELEARLQALTAENNELTSRGTVAPASPYAGHQPVVNPDLSGSTGEPLVIRADTTQPGARTGNQGGAEVIVQNSPSIQVPPISSGDASQADDLTLIDNIGPFLQSKLNEADIYSYEQIASWTEADIVTYTNLIGYIPGIIQRDDWVGQARGLAMSEAANKPEEEVEEMVFASSPAPAPTESSSEEAEDDLKIVEGIGPKIESILKASGIRTHGMLADTSIERLREILDEAGSRFKSHDPKTWPVQAGLAADGKMKELKAWQGELKGGK</sequence>
<dbReference type="EMBL" id="VOXD01000006">
    <property type="protein sequence ID" value="TXF90583.1"/>
    <property type="molecule type" value="Genomic_DNA"/>
</dbReference>
<protein>
    <submittedName>
        <fullName evidence="3">Uncharacterized protein</fullName>
    </submittedName>
</protein>
<dbReference type="RefSeq" id="WP_147929755.1">
    <property type="nucleotide sequence ID" value="NZ_VOXD01000006.1"/>
</dbReference>
<dbReference type="Proteomes" id="UP000321907">
    <property type="component" value="Unassembled WGS sequence"/>
</dbReference>
<comment type="caution">
    <text evidence="3">The sequence shown here is derived from an EMBL/GenBank/DDBJ whole genome shotgun (WGS) entry which is preliminary data.</text>
</comment>
<evidence type="ECO:0000313" key="4">
    <source>
        <dbReference type="Proteomes" id="UP000321907"/>
    </source>
</evidence>
<name>A0A5C7FKV5_9BACT</name>
<feature type="coiled-coil region" evidence="1">
    <location>
        <begin position="176"/>
        <end position="210"/>
    </location>
</feature>
<feature type="coiled-coil region" evidence="1">
    <location>
        <begin position="62"/>
        <end position="152"/>
    </location>
</feature>
<dbReference type="AlphaFoldDB" id="A0A5C7FKV5"/>
<reference evidence="3 4" key="1">
    <citation type="submission" date="2019-08" db="EMBL/GenBank/DDBJ databases">
        <title>Lewinella sp. strain SSH13 Genome sequencing and assembly.</title>
        <authorList>
            <person name="Kim I."/>
        </authorList>
    </citation>
    <scope>NUCLEOTIDE SEQUENCE [LARGE SCALE GENOMIC DNA]</scope>
    <source>
        <strain evidence="3 4">SSH13</strain>
    </source>
</reference>
<keyword evidence="2" id="KW-0812">Transmembrane</keyword>
<evidence type="ECO:0000313" key="3">
    <source>
        <dbReference type="EMBL" id="TXF90583.1"/>
    </source>
</evidence>
<feature type="transmembrane region" description="Helical" evidence="2">
    <location>
        <begin position="23"/>
        <end position="43"/>
    </location>
</feature>
<keyword evidence="2" id="KW-1133">Transmembrane helix</keyword>